<evidence type="ECO:0000256" key="3">
    <source>
        <dbReference type="ARBA" id="ARBA00012662"/>
    </source>
</evidence>
<dbReference type="SUPFAM" id="SSF51445">
    <property type="entry name" value="(Trans)glycosidases"/>
    <property type="match status" value="1"/>
</dbReference>
<dbReference type="GO" id="GO:0006004">
    <property type="term" value="P:fucose metabolic process"/>
    <property type="evidence" value="ECO:0007669"/>
    <property type="project" value="InterPro"/>
</dbReference>
<name>M5U1M6_9BACT</name>
<dbReference type="InterPro" id="IPR000933">
    <property type="entry name" value="Glyco_hydro_29"/>
</dbReference>
<dbReference type="GO" id="GO:0005764">
    <property type="term" value="C:lysosome"/>
    <property type="evidence" value="ECO:0007669"/>
    <property type="project" value="TreeGrafter"/>
</dbReference>
<keyword evidence="5 9" id="KW-0378">Hydrolase</keyword>
<evidence type="ECO:0000256" key="6">
    <source>
        <dbReference type="ARBA" id="ARBA00023295"/>
    </source>
</evidence>
<dbReference type="InterPro" id="IPR017853">
    <property type="entry name" value="GH"/>
</dbReference>
<dbReference type="PIRSF" id="PIRSF001092">
    <property type="entry name" value="Alpha-L-fucosidase"/>
    <property type="match status" value="1"/>
</dbReference>
<dbReference type="Pfam" id="PF16757">
    <property type="entry name" value="Fucosidase_C"/>
    <property type="match status" value="1"/>
</dbReference>
<sequence>MQSLFPRFAKSIVGAVILAAWIANARVHAESPALPFEPTWQSLEQYECPEWFRDAKFGIYAHWGIYSASMGTRNTDWYGRNMYVKGHPNRVFHEETYGPVSEHGYKDLIPRLTAEKFDADQWVDLYVESGAKFAGPVAEHADGFSMWDSKVNPFNAAAMGPKRDVVAEMKTAIEKRGLKFVTSMHHSWYWGWFPTWDENTDTTDPEFRELYGPILPATAQKMALIGRRDNNMVIHPRPTPQFEEQWLNKVREVVQGYSPDLLWFDNRMQILTENVRLKMASEFYNHAIAGAQEPVLTFKRPDMKLGTGTVDLERARMPDIYPEPWLTDTSISASSWSYADDITYYDANRIVDDLVDIVSKNGCLLLNIAPHPDGTIPKEQQRILREVGAWLKINGEAIYGSRPWLVFGEGPSQTPTGHLADQHFQGFQGEDIRFTTQGNTLYAIALGEPTSGHTVTIHQLSSALMSEAIDDVQLLGYDGSLQWQQSTEGLSIELPSDLQLKHAFVFRIDREI</sequence>
<dbReference type="Proteomes" id="UP000011885">
    <property type="component" value="Unassembled WGS sequence"/>
</dbReference>
<dbReference type="EMBL" id="ANOH01000488">
    <property type="protein sequence ID" value="EMI51746.1"/>
    <property type="molecule type" value="Genomic_DNA"/>
</dbReference>
<keyword evidence="6 9" id="KW-0326">Glycosidase</keyword>
<dbReference type="InterPro" id="IPR013780">
    <property type="entry name" value="Glyco_hydro_b"/>
</dbReference>
<keyword evidence="10" id="KW-1185">Reference proteome</keyword>
<dbReference type="Pfam" id="PF01120">
    <property type="entry name" value="Alpha_L_fucos"/>
    <property type="match status" value="1"/>
</dbReference>
<accession>M5U1M6</accession>
<dbReference type="InterPro" id="IPR031919">
    <property type="entry name" value="Fucosidase_C"/>
</dbReference>
<comment type="function">
    <text evidence="1">Alpha-L-fucosidase is responsible for hydrolyzing the alpha-1,6-linked fucose joined to the reducing-end N-acetylglucosamine of the carbohydrate moieties of glycoproteins.</text>
</comment>
<evidence type="ECO:0000259" key="7">
    <source>
        <dbReference type="Pfam" id="PF01120"/>
    </source>
</evidence>
<comment type="similarity">
    <text evidence="2">Belongs to the glycosyl hydrolase 29 family.</text>
</comment>
<dbReference type="PANTHER" id="PTHR10030:SF37">
    <property type="entry name" value="ALPHA-L-FUCOSIDASE-RELATED"/>
    <property type="match status" value="1"/>
</dbReference>
<evidence type="ECO:0000259" key="8">
    <source>
        <dbReference type="Pfam" id="PF16757"/>
    </source>
</evidence>
<organism evidence="9 10">
    <name type="scientific">Rhodopirellula sallentina SM41</name>
    <dbReference type="NCBI Taxonomy" id="1263870"/>
    <lineage>
        <taxon>Bacteria</taxon>
        <taxon>Pseudomonadati</taxon>
        <taxon>Planctomycetota</taxon>
        <taxon>Planctomycetia</taxon>
        <taxon>Pirellulales</taxon>
        <taxon>Pirellulaceae</taxon>
        <taxon>Rhodopirellula</taxon>
    </lineage>
</organism>
<dbReference type="Gene3D" id="3.20.20.80">
    <property type="entry name" value="Glycosidases"/>
    <property type="match status" value="1"/>
</dbReference>
<dbReference type="PANTHER" id="PTHR10030">
    <property type="entry name" value="ALPHA-L-FUCOSIDASE"/>
    <property type="match status" value="1"/>
</dbReference>
<evidence type="ECO:0000256" key="4">
    <source>
        <dbReference type="ARBA" id="ARBA00022729"/>
    </source>
</evidence>
<evidence type="ECO:0000313" key="9">
    <source>
        <dbReference type="EMBL" id="EMI51746.1"/>
    </source>
</evidence>
<gene>
    <name evidence="9" type="ORF">RSSM_06829</name>
</gene>
<feature type="domain" description="Alpha-L-fucosidase C-terminal" evidence="8">
    <location>
        <begin position="430"/>
        <end position="508"/>
    </location>
</feature>
<feature type="domain" description="Glycoside hydrolase family 29 N-terminal" evidence="7">
    <location>
        <begin position="31"/>
        <end position="396"/>
    </location>
</feature>
<proteinExistence type="inferred from homology"/>
<reference evidence="9 10" key="1">
    <citation type="journal article" date="2013" name="Mar. Genomics">
        <title>Expression of sulfatases in Rhodopirellula baltica and the diversity of sulfatases in the genus Rhodopirellula.</title>
        <authorList>
            <person name="Wegner C.E."/>
            <person name="Richter-Heitmann T."/>
            <person name="Klindworth A."/>
            <person name="Klockow C."/>
            <person name="Richter M."/>
            <person name="Achstetter T."/>
            <person name="Glockner F.O."/>
            <person name="Harder J."/>
        </authorList>
    </citation>
    <scope>NUCLEOTIDE SEQUENCE [LARGE SCALE GENOMIC DNA]</scope>
    <source>
        <strain evidence="9 10">SM41</strain>
    </source>
</reference>
<evidence type="ECO:0000256" key="1">
    <source>
        <dbReference type="ARBA" id="ARBA00004071"/>
    </source>
</evidence>
<dbReference type="RefSeq" id="WP_008689498.1">
    <property type="nucleotide sequence ID" value="NZ_ANOH01000488.1"/>
</dbReference>
<evidence type="ECO:0000313" key="10">
    <source>
        <dbReference type="Proteomes" id="UP000011885"/>
    </source>
</evidence>
<dbReference type="InterPro" id="IPR016286">
    <property type="entry name" value="FUC_metazoa-typ"/>
</dbReference>
<dbReference type="Gene3D" id="2.60.40.1180">
    <property type="entry name" value="Golgi alpha-mannosidase II"/>
    <property type="match status" value="1"/>
</dbReference>
<dbReference type="AlphaFoldDB" id="M5U1M6"/>
<dbReference type="GO" id="GO:0004560">
    <property type="term" value="F:alpha-L-fucosidase activity"/>
    <property type="evidence" value="ECO:0007669"/>
    <property type="project" value="UniProtKB-EC"/>
</dbReference>
<dbReference type="SMART" id="SM00812">
    <property type="entry name" value="Alpha_L_fucos"/>
    <property type="match status" value="1"/>
</dbReference>
<dbReference type="InterPro" id="IPR057739">
    <property type="entry name" value="Glyco_hydro_29_N"/>
</dbReference>
<dbReference type="PATRIC" id="fig|1263870.3.peg.7242"/>
<comment type="caution">
    <text evidence="9">The sequence shown here is derived from an EMBL/GenBank/DDBJ whole genome shotgun (WGS) entry which is preliminary data.</text>
</comment>
<evidence type="ECO:0000256" key="5">
    <source>
        <dbReference type="ARBA" id="ARBA00022801"/>
    </source>
</evidence>
<protein>
    <recommendedName>
        <fullName evidence="3">alpha-L-fucosidase</fullName>
        <ecNumber evidence="3">3.2.1.51</ecNumber>
    </recommendedName>
</protein>
<dbReference type="OrthoDB" id="107551at2"/>
<dbReference type="EC" id="3.2.1.51" evidence="3"/>
<evidence type="ECO:0000256" key="2">
    <source>
        <dbReference type="ARBA" id="ARBA00007951"/>
    </source>
</evidence>
<dbReference type="GO" id="GO:0016139">
    <property type="term" value="P:glycoside catabolic process"/>
    <property type="evidence" value="ECO:0007669"/>
    <property type="project" value="TreeGrafter"/>
</dbReference>
<keyword evidence="4" id="KW-0732">Signal</keyword>
<dbReference type="PRINTS" id="PR00741">
    <property type="entry name" value="GLHYDRLASE29"/>
</dbReference>